<evidence type="ECO:0000313" key="16">
    <source>
        <dbReference type="EMBL" id="KRL62549.1"/>
    </source>
</evidence>
<feature type="site" description="Transition state stabilizer" evidence="10">
    <location>
        <position position="380"/>
    </location>
</feature>
<dbReference type="Pfam" id="PF00746">
    <property type="entry name" value="Gram_pos_anchor"/>
    <property type="match status" value="1"/>
</dbReference>
<keyword evidence="9" id="KW-0479">Metal-binding</keyword>
<dbReference type="GO" id="GO:0009758">
    <property type="term" value="P:carbohydrate utilization"/>
    <property type="evidence" value="ECO:0007669"/>
    <property type="project" value="InterPro"/>
</dbReference>
<evidence type="ECO:0000256" key="9">
    <source>
        <dbReference type="PIRSR" id="PIRSR603469-3"/>
    </source>
</evidence>
<feature type="domain" description="Gram-positive cocci surface proteins LPxTG" evidence="15">
    <location>
        <begin position="732"/>
        <end position="765"/>
    </location>
</feature>
<evidence type="ECO:0000313" key="17">
    <source>
        <dbReference type="Proteomes" id="UP000051931"/>
    </source>
</evidence>
<evidence type="ECO:0000256" key="1">
    <source>
        <dbReference type="ARBA" id="ARBA00006775"/>
    </source>
</evidence>
<dbReference type="PATRIC" id="fig|1122152.4.peg.1351"/>
<dbReference type="GO" id="GO:0046872">
    <property type="term" value="F:metal ion binding"/>
    <property type="evidence" value="ECO:0007669"/>
    <property type="project" value="UniProtKB-KW"/>
</dbReference>
<feature type="binding site" evidence="9">
    <location>
        <position position="615"/>
    </location>
    <ligand>
        <name>Ca(2+)</name>
        <dbReference type="ChEBI" id="CHEBI:29108"/>
        <label>1</label>
    </ligand>
</feature>
<dbReference type="EMBL" id="AZFB01000009">
    <property type="protein sequence ID" value="KRL62549.1"/>
    <property type="molecule type" value="Genomic_DNA"/>
</dbReference>
<keyword evidence="3" id="KW-0964">Secreted</keyword>
<feature type="active site" description="Nucleophile" evidence="7">
    <location>
        <position position="229"/>
    </location>
</feature>
<evidence type="ECO:0000256" key="3">
    <source>
        <dbReference type="ARBA" id="ARBA00022525"/>
    </source>
</evidence>
<dbReference type="Proteomes" id="UP000051931">
    <property type="component" value="Unassembled WGS sequence"/>
</dbReference>
<dbReference type="AlphaFoldDB" id="A0A0R1S7U0"/>
<comment type="caution">
    <text evidence="16">The sequence shown here is derived from an EMBL/GenBank/DDBJ whole genome shotgun (WGS) entry which is preliminary data.</text>
</comment>
<evidence type="ECO:0000256" key="4">
    <source>
        <dbReference type="ARBA" id="ARBA00022729"/>
    </source>
</evidence>
<reference evidence="16 17" key="1">
    <citation type="journal article" date="2015" name="Genome Announc.">
        <title>Expanding the biotechnology potential of lactobacilli through comparative genomics of 213 strains and associated genera.</title>
        <authorList>
            <person name="Sun Z."/>
            <person name="Harris H.M."/>
            <person name="McCann A."/>
            <person name="Guo C."/>
            <person name="Argimon S."/>
            <person name="Zhang W."/>
            <person name="Yang X."/>
            <person name="Jeffery I.B."/>
            <person name="Cooney J.C."/>
            <person name="Kagawa T.F."/>
            <person name="Liu W."/>
            <person name="Song Y."/>
            <person name="Salvetti E."/>
            <person name="Wrobel A."/>
            <person name="Rasinkangas P."/>
            <person name="Parkhill J."/>
            <person name="Rea M.C."/>
            <person name="O'Sullivan O."/>
            <person name="Ritari J."/>
            <person name="Douillard F.P."/>
            <person name="Paul Ross R."/>
            <person name="Yang R."/>
            <person name="Briner A.E."/>
            <person name="Felis G.E."/>
            <person name="de Vos W.M."/>
            <person name="Barrangou R."/>
            <person name="Klaenhammer T.R."/>
            <person name="Caufield P.W."/>
            <person name="Cui Y."/>
            <person name="Zhang H."/>
            <person name="O'Toole P.W."/>
        </authorList>
    </citation>
    <scope>NUCLEOTIDE SEQUENCE [LARGE SCALE GENOMIC DNA]</scope>
    <source>
        <strain evidence="16 17">DSM 15354</strain>
    </source>
</reference>
<keyword evidence="2" id="KW-0134">Cell wall</keyword>
<evidence type="ECO:0000256" key="11">
    <source>
        <dbReference type="RuleBase" id="RU361220"/>
    </source>
</evidence>
<keyword evidence="5 9" id="KW-0106">Calcium</keyword>
<feature type="binding site" evidence="8">
    <location>
        <begin position="477"/>
        <end position="479"/>
    </location>
    <ligand>
        <name>substrate</name>
    </ligand>
</feature>
<dbReference type="eggNOG" id="COG1621">
    <property type="taxonomic scope" value="Bacteria"/>
</dbReference>
<comment type="cofactor">
    <cofactor evidence="9">
        <name>Ca(2+)</name>
        <dbReference type="ChEBI" id="CHEBI:29108"/>
    </cofactor>
</comment>
<feature type="region of interest" description="Disordered" evidence="12">
    <location>
        <begin position="685"/>
        <end position="716"/>
    </location>
</feature>
<feature type="compositionally biased region" description="Basic and acidic residues" evidence="12">
    <location>
        <begin position="704"/>
        <end position="716"/>
    </location>
</feature>
<feature type="active site" description="Proton donor/acceptor" evidence="7">
    <location>
        <position position="479"/>
    </location>
</feature>
<keyword evidence="13" id="KW-0812">Transmembrane</keyword>
<keyword evidence="13" id="KW-0472">Membrane</keyword>
<feature type="binding site" evidence="9">
    <location>
        <position position="617"/>
    </location>
    <ligand>
        <name>Ca(2+)</name>
        <dbReference type="ChEBI" id="CHEBI:29108"/>
        <label>1</label>
    </ligand>
</feature>
<dbReference type="InterPro" id="IPR003469">
    <property type="entry name" value="Glyco_hydro_68"/>
</dbReference>
<name>A0A0R1S7U0_9LACO</name>
<feature type="binding site" evidence="8">
    <location>
        <position position="228"/>
    </location>
    <ligand>
        <name>substrate</name>
    </ligand>
</feature>
<feature type="compositionally biased region" description="Polar residues" evidence="12">
    <location>
        <begin position="103"/>
        <end position="112"/>
    </location>
</feature>
<keyword evidence="4 14" id="KW-0732">Signal</keyword>
<gene>
    <name evidence="16" type="ORF">FC23_GL001316</name>
</gene>
<evidence type="ECO:0000259" key="15">
    <source>
        <dbReference type="PROSITE" id="PS50847"/>
    </source>
</evidence>
<keyword evidence="17" id="KW-1185">Reference proteome</keyword>
<dbReference type="GO" id="GO:0050053">
    <property type="term" value="F:levansucrase activity"/>
    <property type="evidence" value="ECO:0007669"/>
    <property type="project" value="InterPro"/>
</dbReference>
<feature type="transmembrane region" description="Helical" evidence="13">
    <location>
        <begin position="741"/>
        <end position="760"/>
    </location>
</feature>
<feature type="binding site" evidence="9">
    <location>
        <position position="405"/>
    </location>
    <ligand>
        <name>Ca(2+)</name>
        <dbReference type="ChEBI" id="CHEBI:29108"/>
        <label>1</label>
    </ligand>
</feature>
<dbReference type="Gene3D" id="2.115.10.20">
    <property type="entry name" value="Glycosyl hydrolase domain, family 43"/>
    <property type="match status" value="1"/>
</dbReference>
<dbReference type="RefSeq" id="WP_027825681.1">
    <property type="nucleotide sequence ID" value="NZ_AZFB01000009.1"/>
</dbReference>
<sequence>MDKKLKKAAVSLATLAATTVLSVALNQKTVSADELNQADGQKDTNNSTVDNTQNIEGKVAEAKQTIENAQTPEEAAKAQKVVAQSKVALTTMNALNAIKSMSASTPDENLNDGSLAPANHPISAGDPSTYNADGLKPEAAEAVKNAGIDPKTLTDEQKLALNRVDYSHKDETGATKMTYSDFQKIAETLVTKDSRYAIPYFNAKEIKNMPAAYTKDAQTGKMEHLDVWDSWPIQEAKTGYVANWNGYQLAVAMMGMPGYNDNHIYLLYNKYGDNDLANWKNAGPIFGYNATDLLQQWSGSAVVNKDGSIQLFYTKVDTSQRANNQKIASATLYLTVENGEVKISKVANDHVIFEGDGVNYQTYDQWRKTNTGADNVAMRDAHVVEDEAGNRYLIFEASTGKQGYQGLDQIYNWDNYGGDDAYKIKSLFRLLANHDMESRASWANAAIGIIRLDDNETNPQVAQVFKPLVTANMVSDEIERPDVVKLGDKYYLFAATRLNRGSNDDAWIAADKAVGDNVAMIGYVSDSLTGGFKPLNESGVVLTASVPANWRTATYSYYAVPIQGQSDKVLITSYITNRNHVAGDKYESTWAPSFLLQINPDGTTKVLAKTTNQGDWIWDETSENDNMLGDENTAALPGEKNKPIDWDLIGYGHNGSYGYKYDYDLGPVLYNEDPKNNYQYNLGPVLYNEDPKSNQDSHSQGTKTPEKTNFKPEAKKTVYPKRLNKYNYAKKLPQTGDSSQLAVLAGLSAMLASVMVALGLKRKED</sequence>
<dbReference type="Pfam" id="PF02435">
    <property type="entry name" value="Glyco_hydro_68"/>
    <property type="match status" value="1"/>
</dbReference>
<accession>A0A0R1S7U0</accession>
<feature type="binding site" evidence="9">
    <location>
        <position position="444"/>
    </location>
    <ligand>
        <name>Ca(2+)</name>
        <dbReference type="ChEBI" id="CHEBI:29108"/>
        <label>1</label>
    </ligand>
</feature>
<dbReference type="CDD" id="cd08997">
    <property type="entry name" value="GH68"/>
    <property type="match status" value="1"/>
</dbReference>
<feature type="signal peptide" evidence="14">
    <location>
        <begin position="1"/>
        <end position="32"/>
    </location>
</feature>
<proteinExistence type="inferred from homology"/>
<evidence type="ECO:0000256" key="13">
    <source>
        <dbReference type="SAM" id="Phobius"/>
    </source>
</evidence>
<feature type="binding site" evidence="9">
    <location>
        <position position="374"/>
    </location>
    <ligand>
        <name>Ca(2+)</name>
        <dbReference type="ChEBI" id="CHEBI:29108"/>
        <label>1</label>
    </ligand>
</feature>
<feature type="binding site" evidence="9">
    <location>
        <position position="476"/>
    </location>
    <ligand>
        <name>Ca(2+)</name>
        <dbReference type="ChEBI" id="CHEBI:29108"/>
        <label>1</label>
    </ligand>
</feature>
<feature type="binding site" evidence="9">
    <location>
        <position position="442"/>
    </location>
    <ligand>
        <name>Ca(2+)</name>
        <dbReference type="ChEBI" id="CHEBI:29108"/>
        <label>1</label>
    </ligand>
</feature>
<dbReference type="SUPFAM" id="SSF75005">
    <property type="entry name" value="Arabinanase/levansucrase/invertase"/>
    <property type="match status" value="1"/>
</dbReference>
<dbReference type="InterPro" id="IPR019931">
    <property type="entry name" value="LPXTG_anchor"/>
</dbReference>
<organism evidence="16 17">
    <name type="scientific">Lactobacillus psittaci DSM 15354</name>
    <dbReference type="NCBI Taxonomy" id="1122152"/>
    <lineage>
        <taxon>Bacteria</taxon>
        <taxon>Bacillati</taxon>
        <taxon>Bacillota</taxon>
        <taxon>Bacilli</taxon>
        <taxon>Lactobacillales</taxon>
        <taxon>Lactobacillaceae</taxon>
        <taxon>Lactobacillus</taxon>
    </lineage>
</organism>
<dbReference type="OrthoDB" id="2210426at2"/>
<evidence type="ECO:0000256" key="10">
    <source>
        <dbReference type="PIRSR" id="PIRSR603469-4"/>
    </source>
</evidence>
<feature type="chain" id="PRO_5006410372" evidence="14">
    <location>
        <begin position="33"/>
        <end position="765"/>
    </location>
</feature>
<evidence type="ECO:0000256" key="6">
    <source>
        <dbReference type="ARBA" id="ARBA00023088"/>
    </source>
</evidence>
<evidence type="ECO:0000256" key="14">
    <source>
        <dbReference type="SAM" id="SignalP"/>
    </source>
</evidence>
<keyword evidence="6" id="KW-0572">Peptidoglycan-anchor</keyword>
<evidence type="ECO:0000256" key="7">
    <source>
        <dbReference type="PIRSR" id="PIRSR603469-1"/>
    </source>
</evidence>
<comment type="similarity">
    <text evidence="1 11">Belongs to the glycosyl hydrolase 68 family.</text>
</comment>
<evidence type="ECO:0000256" key="5">
    <source>
        <dbReference type="ARBA" id="ARBA00022837"/>
    </source>
</evidence>
<protein>
    <submittedName>
        <fullName evidence="16">Levansucrase</fullName>
    </submittedName>
</protein>
<feature type="binding site" evidence="8">
    <location>
        <begin position="379"/>
        <end position="380"/>
    </location>
    <ligand>
        <name>substrate</name>
    </ligand>
</feature>
<dbReference type="NCBIfam" id="TIGR01167">
    <property type="entry name" value="LPXTG_anchor"/>
    <property type="match status" value="1"/>
</dbReference>
<feature type="binding site" evidence="8">
    <location>
        <position position="298"/>
    </location>
    <ligand>
        <name>substrate</name>
    </ligand>
</feature>
<evidence type="ECO:0000256" key="12">
    <source>
        <dbReference type="SAM" id="MobiDB-lite"/>
    </source>
</evidence>
<dbReference type="PROSITE" id="PS50847">
    <property type="entry name" value="GRAM_POS_ANCHORING"/>
    <property type="match status" value="1"/>
</dbReference>
<evidence type="ECO:0000256" key="8">
    <source>
        <dbReference type="PIRSR" id="PIRSR603469-2"/>
    </source>
</evidence>
<feature type="binding site" evidence="8">
    <location>
        <position position="497"/>
    </location>
    <ligand>
        <name>substrate</name>
    </ligand>
</feature>
<evidence type="ECO:0000256" key="2">
    <source>
        <dbReference type="ARBA" id="ARBA00022512"/>
    </source>
</evidence>
<feature type="region of interest" description="Disordered" evidence="12">
    <location>
        <begin position="103"/>
        <end position="129"/>
    </location>
</feature>
<feature type="binding site" evidence="9">
    <location>
        <position position="274"/>
    </location>
    <ligand>
        <name>Ca(2+)</name>
        <dbReference type="ChEBI" id="CHEBI:29108"/>
        <label>1</label>
    </ligand>
</feature>
<keyword evidence="13" id="KW-1133">Transmembrane helix</keyword>
<feature type="binding site" evidence="9">
    <location>
        <position position="622"/>
    </location>
    <ligand>
        <name>Ca(2+)</name>
        <dbReference type="ChEBI" id="CHEBI:29108"/>
        <label>1</label>
    </ligand>
</feature>
<dbReference type="STRING" id="1122152.GCA_000425905_00700"/>
<dbReference type="InterPro" id="IPR023296">
    <property type="entry name" value="Glyco_hydro_beta-prop_sf"/>
</dbReference>